<evidence type="ECO:0000313" key="2">
    <source>
        <dbReference type="Proteomes" id="UP000270034"/>
    </source>
</evidence>
<keyword evidence="1" id="KW-0489">Methyltransferase</keyword>
<dbReference type="EMBL" id="AP018515">
    <property type="protein sequence ID" value="BBC81111.1"/>
    <property type="molecule type" value="Genomic_DNA"/>
</dbReference>
<dbReference type="GO" id="GO:0008168">
    <property type="term" value="F:methyltransferase activity"/>
    <property type="evidence" value="ECO:0007669"/>
    <property type="project" value="UniProtKB-KW"/>
</dbReference>
<dbReference type="AlphaFoldDB" id="A0A2Z5ZKN4"/>
<evidence type="ECO:0000313" key="1">
    <source>
        <dbReference type="EMBL" id="BBC81111.1"/>
    </source>
</evidence>
<reference evidence="1 2" key="1">
    <citation type="submission" date="2018-02" db="EMBL/GenBank/DDBJ databases">
        <title>Acetobacter orientalis genome.</title>
        <authorList>
            <person name="Nakashima N."/>
            <person name="Tamura T."/>
        </authorList>
    </citation>
    <scope>NUCLEOTIDE SEQUENCE [LARGE SCALE GENOMIC DNA]</scope>
    <source>
        <strain evidence="1 2">FAN1</strain>
    </source>
</reference>
<keyword evidence="1" id="KW-0808">Transferase</keyword>
<sequence>MGLGSHAFLLGYTRQGSALYGSGRNIIVGSVFFENYRI</sequence>
<accession>A0A2Z5ZKN4</accession>
<dbReference type="KEGG" id="aot:AcetOri_orf04206"/>
<organism evidence="1 2">
    <name type="scientific">Acetobacter orientalis</name>
    <dbReference type="NCBI Taxonomy" id="146474"/>
    <lineage>
        <taxon>Bacteria</taxon>
        <taxon>Pseudomonadati</taxon>
        <taxon>Pseudomonadota</taxon>
        <taxon>Alphaproteobacteria</taxon>
        <taxon>Acetobacterales</taxon>
        <taxon>Acetobacteraceae</taxon>
        <taxon>Acetobacter</taxon>
    </lineage>
</organism>
<gene>
    <name evidence="1" type="ORF">AcetOrient_orf04206</name>
</gene>
<dbReference type="Proteomes" id="UP000270034">
    <property type="component" value="Chromosome"/>
</dbReference>
<protein>
    <submittedName>
        <fullName evidence="1">Histidine-specific methyltransferase EgtD</fullName>
    </submittedName>
</protein>
<name>A0A2Z5ZKN4_9PROT</name>
<dbReference type="GO" id="GO:0032259">
    <property type="term" value="P:methylation"/>
    <property type="evidence" value="ECO:0007669"/>
    <property type="project" value="UniProtKB-KW"/>
</dbReference>
<proteinExistence type="predicted"/>